<dbReference type="InterPro" id="IPR050093">
    <property type="entry name" value="ABC_SmlMolc_Importer"/>
</dbReference>
<dbReference type="SMART" id="SM00382">
    <property type="entry name" value="AAA"/>
    <property type="match status" value="1"/>
</dbReference>
<evidence type="ECO:0000256" key="1">
    <source>
        <dbReference type="ARBA" id="ARBA00004202"/>
    </source>
</evidence>
<evidence type="ECO:0000259" key="12">
    <source>
        <dbReference type="PROSITE" id="PS51866"/>
    </source>
</evidence>
<keyword evidence="2" id="KW-0813">Transport</keyword>
<dbReference type="GO" id="GO:1901238">
    <property type="term" value="F:ABC-type tungstate transporter activity"/>
    <property type="evidence" value="ECO:0007669"/>
    <property type="project" value="UniProtKB-EC"/>
</dbReference>
<dbReference type="InterPro" id="IPR003593">
    <property type="entry name" value="AAA+_ATPase"/>
</dbReference>
<feature type="domain" description="ABC transporter" evidence="11">
    <location>
        <begin position="3"/>
        <end position="232"/>
    </location>
</feature>
<dbReference type="GO" id="GO:0015689">
    <property type="term" value="P:molybdate ion transport"/>
    <property type="evidence" value="ECO:0007669"/>
    <property type="project" value="InterPro"/>
</dbReference>
<evidence type="ECO:0000256" key="10">
    <source>
        <dbReference type="ARBA" id="ARBA00047936"/>
    </source>
</evidence>
<evidence type="ECO:0000256" key="2">
    <source>
        <dbReference type="ARBA" id="ARBA00022448"/>
    </source>
</evidence>
<keyword evidence="3" id="KW-0500">Molybdenum</keyword>
<dbReference type="InterPro" id="IPR008995">
    <property type="entry name" value="Mo/tungstate-bd_C_term_dom"/>
</dbReference>
<dbReference type="EMBL" id="CP075546">
    <property type="protein sequence ID" value="QVV88528.1"/>
    <property type="molecule type" value="Genomic_DNA"/>
</dbReference>
<dbReference type="SUPFAM" id="SSF50331">
    <property type="entry name" value="MOP-like"/>
    <property type="match status" value="1"/>
</dbReference>
<dbReference type="GO" id="GO:0005886">
    <property type="term" value="C:plasma membrane"/>
    <property type="evidence" value="ECO:0007669"/>
    <property type="project" value="UniProtKB-SubCell"/>
</dbReference>
<sequence>MPLEIQGLSKTLGDFHLNDVNLIIEDSEYFIILGPSGAGKSILLETIAGIHSPDSGRIILDGVDITDLPARLRHIGMVYQDYMLFPHLDVEQNIGFGLKQLGKPSPDIRTATEDIASLLGISHLLPRRPDTLSGGEQQRVAIARALVIKPRILLLDEPLSALDAITRRKMRNELAGIPSLTGVSVIHITHHAEDLISLGHRSAVMDNGAIVQVGDPDEIFQNPRTPFVAAFTGMENLFSGIARESHEGKVITVGQVKIHAVTPYTGPVHCGIRSEDLIFSREPLKSSARNVLKATVTKIRLVGSLAWVVVDCGISLTGVLTIQSLYDLRIDEGNTVFIAFKASAVMVFPEGNEQNYGSYCYSI</sequence>
<dbReference type="InterPro" id="IPR003439">
    <property type="entry name" value="ABC_transporter-like_ATP-bd"/>
</dbReference>
<dbReference type="InterPro" id="IPR027417">
    <property type="entry name" value="P-loop_NTPase"/>
</dbReference>
<protein>
    <recommendedName>
        <fullName evidence="9">Molybdate/tungstate import ATP-binding protein WtpC</fullName>
        <ecNumber evidence="8">7.3.2.6</ecNumber>
    </recommendedName>
</protein>
<dbReference type="InterPro" id="IPR005116">
    <property type="entry name" value="Transp-assoc_OB_typ1"/>
</dbReference>
<evidence type="ECO:0000256" key="5">
    <source>
        <dbReference type="ARBA" id="ARBA00022840"/>
    </source>
</evidence>
<dbReference type="RefSeq" id="WP_214419337.1">
    <property type="nucleotide sequence ID" value="NZ_CP075546.1"/>
</dbReference>
<dbReference type="Gene3D" id="3.40.50.300">
    <property type="entry name" value="P-loop containing nucleotide triphosphate hydrolases"/>
    <property type="match status" value="1"/>
</dbReference>
<evidence type="ECO:0000256" key="9">
    <source>
        <dbReference type="ARBA" id="ARBA00041133"/>
    </source>
</evidence>
<gene>
    <name evidence="13" type="ORF">KHC33_14555</name>
</gene>
<name>A0A8E7EGT8_9EURY</name>
<comment type="subunit">
    <text evidence="7">The complex is composed of two ATP-binding proteins (WtpC), two transmembrane proteins (WtpB) and a solute-binding protein (WtpA).</text>
</comment>
<dbReference type="PANTHER" id="PTHR42781:SF4">
    <property type="entry name" value="SPERMIDINE_PUTRESCINE IMPORT ATP-BINDING PROTEIN POTA"/>
    <property type="match status" value="1"/>
</dbReference>
<dbReference type="Pfam" id="PF00005">
    <property type="entry name" value="ABC_tran"/>
    <property type="match status" value="1"/>
</dbReference>
<comment type="subcellular location">
    <subcellularLocation>
        <location evidence="1">Cell membrane</location>
        <topology evidence="1">Peripheral membrane protein</topology>
    </subcellularLocation>
</comment>
<evidence type="ECO:0000313" key="13">
    <source>
        <dbReference type="EMBL" id="QVV88528.1"/>
    </source>
</evidence>
<dbReference type="Gene3D" id="2.40.50.100">
    <property type="match status" value="1"/>
</dbReference>
<evidence type="ECO:0000259" key="11">
    <source>
        <dbReference type="PROSITE" id="PS50893"/>
    </source>
</evidence>
<comment type="similarity">
    <text evidence="6">Belongs to the ABC transporter superfamily. Sulfate/tungstate importer (TC 3.A.1.6) family.</text>
</comment>
<dbReference type="PROSITE" id="PS50893">
    <property type="entry name" value="ABC_TRANSPORTER_2"/>
    <property type="match status" value="1"/>
</dbReference>
<dbReference type="PROSITE" id="PS51866">
    <property type="entry name" value="MOP"/>
    <property type="match status" value="1"/>
</dbReference>
<keyword evidence="4" id="KW-0547">Nucleotide-binding</keyword>
<evidence type="ECO:0000256" key="3">
    <source>
        <dbReference type="ARBA" id="ARBA00022505"/>
    </source>
</evidence>
<evidence type="ECO:0000256" key="4">
    <source>
        <dbReference type="ARBA" id="ARBA00022741"/>
    </source>
</evidence>
<dbReference type="Pfam" id="PF03459">
    <property type="entry name" value="TOBE"/>
    <property type="match status" value="1"/>
</dbReference>
<reference evidence="13 14" key="1">
    <citation type="submission" date="2021-05" db="EMBL/GenBank/DDBJ databases">
        <title>A novel Methanospirillum isolate from a pyrite-forming mixed culture.</title>
        <authorList>
            <person name="Bunk B."/>
            <person name="Sproer C."/>
            <person name="Spring S."/>
            <person name="Pester M."/>
        </authorList>
    </citation>
    <scope>NUCLEOTIDE SEQUENCE [LARGE SCALE GENOMIC DNA]</scope>
    <source>
        <strain evidence="13 14">J.3.6.1-F.2.7.3</strain>
    </source>
</reference>
<keyword evidence="5 13" id="KW-0067">ATP-binding</keyword>
<accession>A0A8E7EGT8</accession>
<dbReference type="GO" id="GO:0005524">
    <property type="term" value="F:ATP binding"/>
    <property type="evidence" value="ECO:0007669"/>
    <property type="project" value="UniProtKB-KW"/>
</dbReference>
<evidence type="ECO:0000256" key="6">
    <source>
        <dbReference type="ARBA" id="ARBA00038307"/>
    </source>
</evidence>
<dbReference type="InterPro" id="IPR017871">
    <property type="entry name" value="ABC_transporter-like_CS"/>
</dbReference>
<evidence type="ECO:0000256" key="7">
    <source>
        <dbReference type="ARBA" id="ARBA00038781"/>
    </source>
</evidence>
<dbReference type="KEGG" id="mrtj:KHC33_14555"/>
<dbReference type="PANTHER" id="PTHR42781">
    <property type="entry name" value="SPERMIDINE/PUTRESCINE IMPORT ATP-BINDING PROTEIN POTA"/>
    <property type="match status" value="1"/>
</dbReference>
<dbReference type="AlphaFoldDB" id="A0A8E7EGT8"/>
<comment type="catalytic activity">
    <reaction evidence="10">
        <text>tungstate(in) + ATP + H2O = tungstate(out) + ADP + phosphate + H(+)</text>
        <dbReference type="Rhea" id="RHEA:35027"/>
        <dbReference type="ChEBI" id="CHEBI:15377"/>
        <dbReference type="ChEBI" id="CHEBI:15378"/>
        <dbReference type="ChEBI" id="CHEBI:30616"/>
        <dbReference type="ChEBI" id="CHEBI:43474"/>
        <dbReference type="ChEBI" id="CHEBI:46502"/>
        <dbReference type="ChEBI" id="CHEBI:456216"/>
        <dbReference type="EC" id="7.3.2.6"/>
    </reaction>
</comment>
<feature type="domain" description="Mop" evidence="12">
    <location>
        <begin position="285"/>
        <end position="349"/>
    </location>
</feature>
<organism evidence="13 14">
    <name type="scientific">Methanospirillum purgamenti</name>
    <dbReference type="NCBI Taxonomy" id="2834276"/>
    <lineage>
        <taxon>Archaea</taxon>
        <taxon>Methanobacteriati</taxon>
        <taxon>Methanobacteriota</taxon>
        <taxon>Stenosarchaea group</taxon>
        <taxon>Methanomicrobia</taxon>
        <taxon>Methanomicrobiales</taxon>
        <taxon>Methanospirillaceae</taxon>
        <taxon>Methanospirillum</taxon>
    </lineage>
</organism>
<dbReference type="GeneID" id="65098429"/>
<evidence type="ECO:0000256" key="8">
    <source>
        <dbReference type="ARBA" id="ARBA00039025"/>
    </source>
</evidence>
<proteinExistence type="inferred from homology"/>
<dbReference type="SUPFAM" id="SSF52540">
    <property type="entry name" value="P-loop containing nucleoside triphosphate hydrolases"/>
    <property type="match status" value="1"/>
</dbReference>
<evidence type="ECO:0000313" key="14">
    <source>
        <dbReference type="Proteomes" id="UP000680656"/>
    </source>
</evidence>
<dbReference type="Proteomes" id="UP000680656">
    <property type="component" value="Chromosome"/>
</dbReference>
<dbReference type="EC" id="7.3.2.6" evidence="8"/>
<dbReference type="InterPro" id="IPR004606">
    <property type="entry name" value="Mop_domain"/>
</dbReference>
<dbReference type="GO" id="GO:0016887">
    <property type="term" value="F:ATP hydrolysis activity"/>
    <property type="evidence" value="ECO:0007669"/>
    <property type="project" value="InterPro"/>
</dbReference>
<keyword evidence="14" id="KW-1185">Reference proteome</keyword>
<dbReference type="PROSITE" id="PS00211">
    <property type="entry name" value="ABC_TRANSPORTER_1"/>
    <property type="match status" value="1"/>
</dbReference>